<dbReference type="Pfam" id="PF11625">
    <property type="entry name" value="DUF3253"/>
    <property type="match status" value="1"/>
</dbReference>
<dbReference type="RefSeq" id="WP_177190473.1">
    <property type="nucleotide sequence ID" value="NZ_FOGU01000008.1"/>
</dbReference>
<evidence type="ECO:0000313" key="1">
    <source>
        <dbReference type="EMBL" id="SES26242.1"/>
    </source>
</evidence>
<dbReference type="InterPro" id="IPR021660">
    <property type="entry name" value="DUF3253"/>
</dbReference>
<protein>
    <recommendedName>
        <fullName evidence="3">S-adenosylmethionine tRNA ribosyltransferase</fullName>
    </recommendedName>
</protein>
<keyword evidence="2" id="KW-1185">Reference proteome</keyword>
<gene>
    <name evidence="1" type="ORF">SAMN04490244_108177</name>
</gene>
<reference evidence="1 2" key="1">
    <citation type="submission" date="2016-10" db="EMBL/GenBank/DDBJ databases">
        <authorList>
            <person name="de Groot N.N."/>
        </authorList>
    </citation>
    <scope>NUCLEOTIDE SEQUENCE [LARGE SCALE GENOMIC DNA]</scope>
    <source>
        <strain evidence="1 2">DSM 23042</strain>
    </source>
</reference>
<name>A0A1H9VX89_9RHOB</name>
<dbReference type="InterPro" id="IPR036388">
    <property type="entry name" value="WH-like_DNA-bd_sf"/>
</dbReference>
<dbReference type="AlphaFoldDB" id="A0A1H9VX89"/>
<dbReference type="EMBL" id="FOGU01000008">
    <property type="protein sequence ID" value="SES26242.1"/>
    <property type="molecule type" value="Genomic_DNA"/>
</dbReference>
<sequence>MPDEAEIRDAILGLVRSRAAGKTVCPSEVARGLADDWRPLMDDVWRVAADLHDEGRLAVTQKGEAVDPRAATGPVRLGRV</sequence>
<dbReference type="STRING" id="641238.SAMN04490244_108177"/>
<proteinExistence type="predicted"/>
<dbReference type="Proteomes" id="UP000198885">
    <property type="component" value="Unassembled WGS sequence"/>
</dbReference>
<dbReference type="SUPFAM" id="SSF46785">
    <property type="entry name" value="Winged helix' DNA-binding domain"/>
    <property type="match status" value="1"/>
</dbReference>
<evidence type="ECO:0000313" key="2">
    <source>
        <dbReference type="Proteomes" id="UP000198885"/>
    </source>
</evidence>
<dbReference type="Gene3D" id="1.10.10.10">
    <property type="entry name" value="Winged helix-like DNA-binding domain superfamily/Winged helix DNA-binding domain"/>
    <property type="match status" value="1"/>
</dbReference>
<dbReference type="InterPro" id="IPR036390">
    <property type="entry name" value="WH_DNA-bd_sf"/>
</dbReference>
<organism evidence="1 2">
    <name type="scientific">Tranquillimonas rosea</name>
    <dbReference type="NCBI Taxonomy" id="641238"/>
    <lineage>
        <taxon>Bacteria</taxon>
        <taxon>Pseudomonadati</taxon>
        <taxon>Pseudomonadota</taxon>
        <taxon>Alphaproteobacteria</taxon>
        <taxon>Rhodobacterales</taxon>
        <taxon>Roseobacteraceae</taxon>
        <taxon>Tranquillimonas</taxon>
    </lineage>
</organism>
<evidence type="ECO:0008006" key="3">
    <source>
        <dbReference type="Google" id="ProtNLM"/>
    </source>
</evidence>
<accession>A0A1H9VX89</accession>